<protein>
    <submittedName>
        <fullName evidence="7">Filamentous hemagglutinin family outer membrane protein</fullName>
    </submittedName>
</protein>
<comment type="subcellular location">
    <subcellularLocation>
        <location evidence="1">Secreted</location>
    </subcellularLocation>
</comment>
<evidence type="ECO:0000313" key="8">
    <source>
        <dbReference type="Proteomes" id="UP000000231"/>
    </source>
</evidence>
<organism evidence="7 8">
    <name type="scientific">Polynucleobacter asymbioticus (strain DSM 18221 / CIP 109841 / QLW-P1DMWA-1)</name>
    <name type="common">Polynucleobacter necessarius subsp. asymbioticus</name>
    <dbReference type="NCBI Taxonomy" id="312153"/>
    <lineage>
        <taxon>Bacteria</taxon>
        <taxon>Pseudomonadati</taxon>
        <taxon>Pseudomonadota</taxon>
        <taxon>Betaproteobacteria</taxon>
        <taxon>Burkholderiales</taxon>
        <taxon>Burkholderiaceae</taxon>
        <taxon>Polynucleobacter</taxon>
    </lineage>
</organism>
<dbReference type="HOGENOM" id="CLU_231029_0_0_4"/>
<dbReference type="eggNOG" id="COG3210">
    <property type="taxonomic scope" value="Bacteria"/>
</dbReference>
<name>A4SY01_POLAQ</name>
<dbReference type="NCBIfam" id="TIGR01901">
    <property type="entry name" value="adhes_NPXG"/>
    <property type="match status" value="1"/>
</dbReference>
<feature type="signal peptide" evidence="5">
    <location>
        <begin position="1"/>
        <end position="42"/>
    </location>
</feature>
<dbReference type="InterPro" id="IPR012334">
    <property type="entry name" value="Pectin_lyas_fold"/>
</dbReference>
<dbReference type="Pfam" id="PF05860">
    <property type="entry name" value="TPS"/>
    <property type="match status" value="1"/>
</dbReference>
<keyword evidence="3 5" id="KW-0732">Signal</keyword>
<evidence type="ECO:0000256" key="2">
    <source>
        <dbReference type="ARBA" id="ARBA00022525"/>
    </source>
</evidence>
<feature type="region of interest" description="Disordered" evidence="4">
    <location>
        <begin position="2144"/>
        <end position="2194"/>
    </location>
</feature>
<dbReference type="SUPFAM" id="SSF51126">
    <property type="entry name" value="Pectin lyase-like"/>
    <property type="match status" value="1"/>
</dbReference>
<evidence type="ECO:0000256" key="5">
    <source>
        <dbReference type="SAM" id="SignalP"/>
    </source>
</evidence>
<accession>A4SY01</accession>
<dbReference type="InterPro" id="IPR037160">
    <property type="entry name" value="DNA_Pol_thumb_sf"/>
</dbReference>
<dbReference type="KEGG" id="pnu:Pnuc_1149"/>
<dbReference type="EMBL" id="CP000655">
    <property type="protein sequence ID" value="ABP34365.1"/>
    <property type="molecule type" value="Genomic_DNA"/>
</dbReference>
<evidence type="ECO:0000256" key="4">
    <source>
        <dbReference type="SAM" id="MobiDB-lite"/>
    </source>
</evidence>
<evidence type="ECO:0000259" key="6">
    <source>
        <dbReference type="SMART" id="SM00912"/>
    </source>
</evidence>
<dbReference type="Proteomes" id="UP000000231">
    <property type="component" value="Chromosome"/>
</dbReference>
<dbReference type="InterPro" id="IPR011050">
    <property type="entry name" value="Pectin_lyase_fold/virulence"/>
</dbReference>
<evidence type="ECO:0000313" key="7">
    <source>
        <dbReference type="EMBL" id="ABP34365.1"/>
    </source>
</evidence>
<proteinExistence type="predicted"/>
<dbReference type="Gene3D" id="3.30.210.10">
    <property type="entry name" value="DNA polymerase, thumb domain"/>
    <property type="match status" value="1"/>
</dbReference>
<dbReference type="GO" id="GO:0005576">
    <property type="term" value="C:extracellular region"/>
    <property type="evidence" value="ECO:0007669"/>
    <property type="project" value="UniProtKB-SubCell"/>
</dbReference>
<dbReference type="Gene3D" id="2.160.20.10">
    <property type="entry name" value="Single-stranded right-handed beta-helix, Pectin lyase-like"/>
    <property type="match status" value="2"/>
</dbReference>
<keyword evidence="2" id="KW-0964">Secreted</keyword>
<dbReference type="PANTHER" id="PTHR12338">
    <property type="entry name" value="AUTOTRANSPORTER"/>
    <property type="match status" value="1"/>
</dbReference>
<dbReference type="PANTHER" id="PTHR12338:SF8">
    <property type="entry name" value="HEME_HEMOPEXIN-BINDING PROTEIN"/>
    <property type="match status" value="1"/>
</dbReference>
<feature type="compositionally biased region" description="Basic and acidic residues" evidence="4">
    <location>
        <begin position="2089"/>
        <end position="2099"/>
    </location>
</feature>
<evidence type="ECO:0000256" key="1">
    <source>
        <dbReference type="ARBA" id="ARBA00004613"/>
    </source>
</evidence>
<gene>
    <name evidence="7" type="ordered locus">Pnuc_1149</name>
</gene>
<feature type="domain" description="Filamentous haemagglutinin FhaB/tRNA nuclease CdiA-like TPS" evidence="6">
    <location>
        <begin position="51"/>
        <end position="167"/>
    </location>
</feature>
<dbReference type="InterPro" id="IPR041286">
    <property type="entry name" value="MBG_2"/>
</dbReference>
<feature type="compositionally biased region" description="Polar residues" evidence="4">
    <location>
        <begin position="2170"/>
        <end position="2186"/>
    </location>
</feature>
<keyword evidence="8" id="KW-1185">Reference proteome</keyword>
<dbReference type="SMART" id="SM00912">
    <property type="entry name" value="Haemagg_act"/>
    <property type="match status" value="1"/>
</dbReference>
<sequence>MNSIGRQSSFSLSCVTNSLLKRTKSVLTHSLFLIAYAGLSHAAAPVPAPTAKTLPTGGQVVAGSATISSSSTANTAVMNINQTSQRAVVNWDSFNVGKNATVNFNQPNSSAVTLNRVTGGNASVINGAIHANGQVVLVNENGVVFGKGAQVNAAAVTASTLNIADQEFMDGKSTYKDDGIGVGSNAGKIINKGKIQTNNDNGEGGFIALLAPEVRNQGYLLAQKGGTVAIGSGSQITLHIQGQTLVAIKVDESVYNGLITNKRIIEAPGGLVVLATGAANQLMAGVIKNTGRIAANSLESNGGVIELVAKNITQSGQVSANSQTKEGGQVNLVASEITLTKNSKTTATGAAGGGQVNIGLASTQVSGGAQVNTPTPVAIKANANQAAQTNQLANTVAVQESATIDTSATQTGNGGSIAIWSKVQTTVAGILKSMGGAILGNGGFIETSSQGQVVLAPTASINTSANNPTGKAGTWLLDPIDLIINSDAANVIANALANTNVTIAVTNSTTACPIGSCTQTNVSGANSSLTIASGADILKLGTNYTTLTLSSEGIFNLNANISGQNLDVIISSSIAYLNVGSSINASKVTVQAQTIYSAGSIQTSNYLLGANPGSLGNAIALLAQAIYVSGRLSANAIGKVAGSITLTANTIKLYPNAVLEANGDEGGQITVAANDSLWSSATVQANGGNGRGGTLSLTAANDQYFDQSALQANGTTDGGAITITTQSGDISFANSLIQTNGSTGRGGSISLSATNITQIANSNISANGYSQGGTILIGNDASNGSLPFSMATTIDEKTAINAAQLDPNPTNQHGGFIETSGHTLNLLATINAGRGGMWLLDPNDISIEALPVLGGTPFAYVSGSSYTYTAGASSVVYTALITSALATADVIITTASGNITVNGAISGVRSLTLLASSGNIQLNAGIQLTGAGSSIVLKASGYISTAGANTYLTNGGDVIFWSNTGNVTSTTATNANFIYLDSGTKLMTVGGAIYLAGGLPSIGTTSNGNNYPTGYAFTGSVNSGVLLGSYAGNGIPIIIKSDGGNIVIAGQTTNTNLPGFSSQSSLLIDSGMGTISLTGTAHNGHGIELGYGSAYSNIVITSASSSPTAIQINGTTDGGSGYKGFWAIHLAGSATPGVLIQATGFGGGVSLTGINTPSGIGVYLSDIAILANNGPIQINSTALVTQSTSSFLGACSGTANPCASFAIGDNTYTPITNSSSNIAINVDARNAGGVSWNGVLTVDTTGGLTIAPYTTDGWATTPFTWSGSNALSGGIATFTADANSFIGVADKLMIKKITSLTIGASDSTNTVNINQDTGPFGNLSVHAGNININAPIHWVSDEAINLISSGNISVNADLVGPSSGLTAVYGGTYSCSVCSSYYVLLNPGSSVYGSVPNLTYGIYTSAAGTTLASSAISSLVSGTASWSGVMPDSTSSVGSYPLSYSSGLSISSLSYSLIAGNLNNWTITPAPLGIKVTATYTSGSVFTPSNSVIAATGLMAGQTITSLQANSSNVGPGNFVTTSGLIGAGGFLASNYAMYAGSEVGNSGVLAGGLYSGTVSGATNSGGTNTVNINRANLAITANPSPSGNVYNGNAYNGSYITNALGSDQGLMTISGVATGVNAGTYTSNLAVNGAVLSNYNTPVITNANLVISPKPITITDIASRTIYDGVTNYATLMANAGYTLSSALVGSDTIGAINQTASSVGGTSFSGIAQAGIFFSTPSAAVLSIGNANNYLFSYATASNTVAKASLTIAAIPNLTGNVYNGSTYNGTYVTNALGSDQGLMTISGIASGVDAGIYTSNLAVSGSVLSNYNSPVIRNANLVITPAPLVIKANDLARVAGTAFYGGNGVTYTGLLNGESPSVLSGVLTYSGSAQGASNAGAYVIQPGGLTSQNYSIGFISGVLVNTPQPVVNAITPPPPPPPPPMVFSIAPPPPPPAAAAMVSIAPPPPAAEAGSGGREVAPPPVAAAMVAAPDGGIALAPAPAAPPPTASAPPPAAPSGANPSNTPSSSTNTDASSNKPSEGKPNGTNSKGERIGKYDARRLAESKEAKEGKGGSDKPGSKKAEPGVNGETPPKYAGKYANGFRAAEKAAGKDGANKSLASNKANPPREGKYSNRVNALNNGSASASAAMAAAAMSQHQFSSTGLPPLPGAPAEAATPTILRGGDSLTQSYDDVPSIRNSGVANAGRSRNTENYHESLESVNLMSTLNLFIVH</sequence>
<reference evidence="7 8" key="1">
    <citation type="journal article" date="2012" name="Stand. Genomic Sci.">
        <title>Complete genome sequence of Polynucleobacter necessarius subsp. asymbioticus type strain (QLW-P1DMWA-1(T)).</title>
        <authorList>
            <person name="Meincke L."/>
            <person name="Copeland A."/>
            <person name="Lapidus A."/>
            <person name="Lucas S."/>
            <person name="Berry K.W."/>
            <person name="Del Rio T.G."/>
            <person name="Hammon N."/>
            <person name="Dalin E."/>
            <person name="Tice H."/>
            <person name="Pitluck S."/>
            <person name="Richardson P."/>
            <person name="Bruce D."/>
            <person name="Goodwin L."/>
            <person name="Han C."/>
            <person name="Tapia R."/>
            <person name="Detter J.C."/>
            <person name="Schmutz J."/>
            <person name="Brettin T."/>
            <person name="Larimer F."/>
            <person name="Land M."/>
            <person name="Hauser L."/>
            <person name="Kyrpides N.C."/>
            <person name="Ivanova N."/>
            <person name="Goker M."/>
            <person name="Woyke T."/>
            <person name="Wu Q.L."/>
            <person name="Pockl M."/>
            <person name="Hahn M.W."/>
            <person name="Klenk H.P."/>
        </authorList>
    </citation>
    <scope>NUCLEOTIDE SEQUENCE [LARGE SCALE GENOMIC DNA]</scope>
    <source>
        <strain evidence="8">DSM 18221 / CIP 109841 / QLW-P1DMWA-1</strain>
    </source>
</reference>
<feature type="compositionally biased region" description="Basic and acidic residues" evidence="4">
    <location>
        <begin position="2034"/>
        <end position="2068"/>
    </location>
</feature>
<evidence type="ECO:0000256" key="3">
    <source>
        <dbReference type="ARBA" id="ARBA00022729"/>
    </source>
</evidence>
<feature type="region of interest" description="Disordered" evidence="4">
    <location>
        <begin position="1983"/>
        <end position="2122"/>
    </location>
</feature>
<dbReference type="Pfam" id="PF18676">
    <property type="entry name" value="MBG_2"/>
    <property type="match status" value="1"/>
</dbReference>
<feature type="compositionally biased region" description="Low complexity" evidence="4">
    <location>
        <begin position="2001"/>
        <end position="2021"/>
    </location>
</feature>
<dbReference type="InterPro" id="IPR008638">
    <property type="entry name" value="FhaB/CdiA-like_TPS"/>
</dbReference>
<feature type="chain" id="PRO_5002673849" evidence="5">
    <location>
        <begin position="43"/>
        <end position="2217"/>
    </location>
</feature>
<dbReference type="InterPro" id="IPR050909">
    <property type="entry name" value="Bact_Autotransporter_VF"/>
</dbReference>
<feature type="compositionally biased region" description="Pro residues" evidence="4">
    <location>
        <begin position="1986"/>
        <end position="2000"/>
    </location>
</feature>